<dbReference type="SUPFAM" id="SSF48371">
    <property type="entry name" value="ARM repeat"/>
    <property type="match status" value="1"/>
</dbReference>
<dbReference type="AlphaFoldDB" id="A0A8K0WP82"/>
<gene>
    <name evidence="2" type="ORF">B0I35DRAFT_481528</name>
</gene>
<dbReference type="InterPro" id="IPR040144">
    <property type="entry name" value="RAP1GDS1"/>
</dbReference>
<accession>A0A8K0WP82</accession>
<evidence type="ECO:0000313" key="3">
    <source>
        <dbReference type="Proteomes" id="UP000813444"/>
    </source>
</evidence>
<protein>
    <submittedName>
        <fullName evidence="2">Armadillo-type protein</fullName>
    </submittedName>
</protein>
<dbReference type="EMBL" id="JAGPNK010000011">
    <property type="protein sequence ID" value="KAH7311575.1"/>
    <property type="molecule type" value="Genomic_DNA"/>
</dbReference>
<reference evidence="2" key="1">
    <citation type="journal article" date="2021" name="Nat. Commun.">
        <title>Genetic determinants of endophytism in the Arabidopsis root mycobiome.</title>
        <authorList>
            <person name="Mesny F."/>
            <person name="Miyauchi S."/>
            <person name="Thiergart T."/>
            <person name="Pickel B."/>
            <person name="Atanasova L."/>
            <person name="Karlsson M."/>
            <person name="Huettel B."/>
            <person name="Barry K.W."/>
            <person name="Haridas S."/>
            <person name="Chen C."/>
            <person name="Bauer D."/>
            <person name="Andreopoulos W."/>
            <person name="Pangilinan J."/>
            <person name="LaButti K."/>
            <person name="Riley R."/>
            <person name="Lipzen A."/>
            <person name="Clum A."/>
            <person name="Drula E."/>
            <person name="Henrissat B."/>
            <person name="Kohler A."/>
            <person name="Grigoriev I.V."/>
            <person name="Martin F.M."/>
            <person name="Hacquard S."/>
        </authorList>
    </citation>
    <scope>NUCLEOTIDE SEQUENCE</scope>
    <source>
        <strain evidence="2">MPI-CAGE-CH-0235</strain>
    </source>
</reference>
<dbReference type="OrthoDB" id="26149at2759"/>
<dbReference type="Proteomes" id="UP000813444">
    <property type="component" value="Unassembled WGS sequence"/>
</dbReference>
<feature type="region of interest" description="Disordered" evidence="1">
    <location>
        <begin position="505"/>
        <end position="528"/>
    </location>
</feature>
<dbReference type="GO" id="GO:0005085">
    <property type="term" value="F:guanyl-nucleotide exchange factor activity"/>
    <property type="evidence" value="ECO:0007669"/>
    <property type="project" value="InterPro"/>
</dbReference>
<evidence type="ECO:0000256" key="1">
    <source>
        <dbReference type="SAM" id="MobiDB-lite"/>
    </source>
</evidence>
<proteinExistence type="predicted"/>
<dbReference type="Gene3D" id="1.25.10.10">
    <property type="entry name" value="Leucine-rich Repeat Variant"/>
    <property type="match status" value="2"/>
</dbReference>
<dbReference type="InterPro" id="IPR011989">
    <property type="entry name" value="ARM-like"/>
</dbReference>
<keyword evidence="3" id="KW-1185">Reference proteome</keyword>
<dbReference type="PANTHER" id="PTHR10957">
    <property type="entry name" value="RAP1 GTPASE-GDP DISSOCIATION STIMULATOR 1"/>
    <property type="match status" value="1"/>
</dbReference>
<comment type="caution">
    <text evidence="2">The sequence shown here is derived from an EMBL/GenBank/DDBJ whole genome shotgun (WGS) entry which is preliminary data.</text>
</comment>
<dbReference type="InterPro" id="IPR016024">
    <property type="entry name" value="ARM-type_fold"/>
</dbReference>
<organism evidence="2 3">
    <name type="scientific">Stachybotrys elegans</name>
    <dbReference type="NCBI Taxonomy" id="80388"/>
    <lineage>
        <taxon>Eukaryota</taxon>
        <taxon>Fungi</taxon>
        <taxon>Dikarya</taxon>
        <taxon>Ascomycota</taxon>
        <taxon>Pezizomycotina</taxon>
        <taxon>Sordariomycetes</taxon>
        <taxon>Hypocreomycetidae</taxon>
        <taxon>Hypocreales</taxon>
        <taxon>Stachybotryaceae</taxon>
        <taxon>Stachybotrys</taxon>
    </lineage>
</organism>
<sequence>MMNLEDIVQLLQRDGSGLSPDDYDEASQPAGLRERRVQALQPVLETCRHLWQSGAGELDLIAEKLGDASRDPAWRGPFGEAGILMFFLDCLAAGGLRQGLHIHALRIVGNSCADTDENRKRVVDDNLLAPLIRDLSIEGLIPFSIPVLFNILVDYEPAQRLASQSKLSHHLIRLLSSQNLPNYAPFVTYFFKILALLVAQEGELAQADPLTVPTLLGLATNPSMDHDLEDFVALVSVAVAYLASEAIQMSVITEDKMPVFLDLVQHIHTNIEVDQVDDPDVVDQIRQLKISLLTSLADLTGNDAFLIQYPLQSNVATTFWTWLRSPNPGLQSSACLALGNYTRSDDVSQAFVHTHAAHVPVINLISRPGVDDAQLLHAALSFLKNMAIPAANKPLLGDLFNAPCLPRMYALDSLPHVQFAAVSLTRILLVNCPDNVRRICTPLSADPSSSASERTNVYALCEVFERSDAEPTRLEAARAISVICRVLHSNPVAPILPDWVPTTSKLQPAATEPDETTSAPPYDDTDDSKRRHLFYTKHNISKALSFLVTQTKWPLLRSEAWFVFALMCRSRDGAATMITVLNVQATNQALIETITGRKTHEPKEQDTSTDDVVSQLTGNMGLEPQQVDPTQRASMASVDRENAVVFCSELLRNWREEMPPLRQALLRDLLKEGGELIAASKAAAA</sequence>
<name>A0A8K0WP82_9HYPO</name>
<evidence type="ECO:0000313" key="2">
    <source>
        <dbReference type="EMBL" id="KAH7311575.1"/>
    </source>
</evidence>